<accession>A0ABN8NF00</accession>
<feature type="region of interest" description="Disordered" evidence="1">
    <location>
        <begin position="20"/>
        <end position="44"/>
    </location>
</feature>
<evidence type="ECO:0000313" key="3">
    <source>
        <dbReference type="Proteomes" id="UP001159405"/>
    </source>
</evidence>
<name>A0ABN8NF00_9CNID</name>
<dbReference type="EMBL" id="CALNXK010000017">
    <property type="protein sequence ID" value="CAH3104543.1"/>
    <property type="molecule type" value="Genomic_DNA"/>
</dbReference>
<gene>
    <name evidence="2" type="ORF">PLOB_00012582</name>
</gene>
<feature type="compositionally biased region" description="Basic residues" evidence="1">
    <location>
        <begin position="22"/>
        <end position="38"/>
    </location>
</feature>
<evidence type="ECO:0000256" key="1">
    <source>
        <dbReference type="SAM" id="MobiDB-lite"/>
    </source>
</evidence>
<keyword evidence="3" id="KW-1185">Reference proteome</keyword>
<sequence length="63" mass="7167">MERSVKSHLDLLRPDVATRVHLASRQKKQRDQHSRKREVKLGDAVSVRNYSRGSKWVPGTGAS</sequence>
<reference evidence="2 3" key="1">
    <citation type="submission" date="2022-05" db="EMBL/GenBank/DDBJ databases">
        <authorList>
            <consortium name="Genoscope - CEA"/>
            <person name="William W."/>
        </authorList>
    </citation>
    <scope>NUCLEOTIDE SEQUENCE [LARGE SCALE GENOMIC DNA]</scope>
</reference>
<dbReference type="Proteomes" id="UP001159405">
    <property type="component" value="Unassembled WGS sequence"/>
</dbReference>
<evidence type="ECO:0000313" key="2">
    <source>
        <dbReference type="EMBL" id="CAH3104543.1"/>
    </source>
</evidence>
<proteinExistence type="predicted"/>
<comment type="caution">
    <text evidence="2">The sequence shown here is derived from an EMBL/GenBank/DDBJ whole genome shotgun (WGS) entry which is preliminary data.</text>
</comment>
<protein>
    <submittedName>
        <fullName evidence="2">Uncharacterized protein</fullName>
    </submittedName>
</protein>
<organism evidence="2 3">
    <name type="scientific">Porites lobata</name>
    <dbReference type="NCBI Taxonomy" id="104759"/>
    <lineage>
        <taxon>Eukaryota</taxon>
        <taxon>Metazoa</taxon>
        <taxon>Cnidaria</taxon>
        <taxon>Anthozoa</taxon>
        <taxon>Hexacorallia</taxon>
        <taxon>Scleractinia</taxon>
        <taxon>Fungiina</taxon>
        <taxon>Poritidae</taxon>
        <taxon>Porites</taxon>
    </lineage>
</organism>